<dbReference type="EMBL" id="JH767571">
    <property type="protein sequence ID" value="EON64916.1"/>
    <property type="molecule type" value="Genomic_DNA"/>
</dbReference>
<protein>
    <recommendedName>
        <fullName evidence="1">NAD(P)-binding domain-containing protein</fullName>
    </recommendedName>
</protein>
<dbReference type="Proteomes" id="UP000016924">
    <property type="component" value="Unassembled WGS sequence"/>
</dbReference>
<accession>R7YTA1</accession>
<dbReference type="InterPro" id="IPR036291">
    <property type="entry name" value="NAD(P)-bd_dom_sf"/>
</dbReference>
<proteinExistence type="predicted"/>
<evidence type="ECO:0000313" key="2">
    <source>
        <dbReference type="EMBL" id="EON64916.1"/>
    </source>
</evidence>
<dbReference type="SUPFAM" id="SSF51735">
    <property type="entry name" value="NAD(P)-binding Rossmann-fold domains"/>
    <property type="match status" value="1"/>
</dbReference>
<sequence>MPTHAILGATGSTGAATLHYLLETQPEDLRINIFVRNKAKLLSAFPQLEKITSPEIHIYVAPITDRETLTECLHGAEVIYNCIAGNRSKRGMDIAQQGAAGIIDALKRLKTEDLEEPPTVLVNRTMFYNETIDNDMSGFQRKIAEFLLHFPYTDIKKAELLYRHEAEQPKPIFSFILMDGPGLHDSVSMERTGHKLVLTHEKVGKELNYADFGAAWVEAASRKKELRNREVAVGSTGKVRTEYSVLLGYLWQGLLAHIIPW</sequence>
<gene>
    <name evidence="2" type="ORF">W97_04150</name>
</gene>
<dbReference type="HOGENOM" id="CLU_090039_0_0_1"/>
<dbReference type="OMA" id="GAAMCEI"/>
<name>R7YTA1_CONA1</name>
<dbReference type="InterPro" id="IPR016040">
    <property type="entry name" value="NAD(P)-bd_dom"/>
</dbReference>
<dbReference type="eggNOG" id="ENOG502SM0C">
    <property type="taxonomic scope" value="Eukaryota"/>
</dbReference>
<dbReference type="RefSeq" id="XP_007780233.1">
    <property type="nucleotide sequence ID" value="XM_007782043.1"/>
</dbReference>
<reference evidence="3" key="1">
    <citation type="submission" date="2012-06" db="EMBL/GenBank/DDBJ databases">
        <title>The genome sequence of Coniosporium apollinis CBS 100218.</title>
        <authorList>
            <consortium name="The Broad Institute Genome Sequencing Platform"/>
            <person name="Cuomo C."/>
            <person name="Gorbushina A."/>
            <person name="Noack S."/>
            <person name="Walker B."/>
            <person name="Young S.K."/>
            <person name="Zeng Q."/>
            <person name="Gargeya S."/>
            <person name="Fitzgerald M."/>
            <person name="Haas B."/>
            <person name="Abouelleil A."/>
            <person name="Alvarado L."/>
            <person name="Arachchi H.M."/>
            <person name="Berlin A.M."/>
            <person name="Chapman S.B."/>
            <person name="Goldberg J."/>
            <person name="Griggs A."/>
            <person name="Gujja S."/>
            <person name="Hansen M."/>
            <person name="Howarth C."/>
            <person name="Imamovic A."/>
            <person name="Larimer J."/>
            <person name="McCowan C."/>
            <person name="Montmayeur A."/>
            <person name="Murphy C."/>
            <person name="Neiman D."/>
            <person name="Pearson M."/>
            <person name="Priest M."/>
            <person name="Roberts A."/>
            <person name="Saif S."/>
            <person name="Shea T."/>
            <person name="Sisk P."/>
            <person name="Sykes S."/>
            <person name="Wortman J."/>
            <person name="Nusbaum C."/>
            <person name="Birren B."/>
        </authorList>
    </citation>
    <scope>NUCLEOTIDE SEQUENCE [LARGE SCALE GENOMIC DNA]</scope>
    <source>
        <strain evidence="3">CBS 100218</strain>
    </source>
</reference>
<dbReference type="OrthoDB" id="10254221at2759"/>
<dbReference type="Pfam" id="PF13460">
    <property type="entry name" value="NAD_binding_10"/>
    <property type="match status" value="1"/>
</dbReference>
<dbReference type="GeneID" id="19901461"/>
<keyword evidence="3" id="KW-1185">Reference proteome</keyword>
<feature type="domain" description="NAD(P)-binding" evidence="1">
    <location>
        <begin position="8"/>
        <end position="109"/>
    </location>
</feature>
<dbReference type="STRING" id="1168221.R7YTA1"/>
<organism evidence="2 3">
    <name type="scientific">Coniosporium apollinis (strain CBS 100218)</name>
    <name type="common">Rock-inhabiting black yeast</name>
    <dbReference type="NCBI Taxonomy" id="1168221"/>
    <lineage>
        <taxon>Eukaryota</taxon>
        <taxon>Fungi</taxon>
        <taxon>Dikarya</taxon>
        <taxon>Ascomycota</taxon>
        <taxon>Pezizomycotina</taxon>
        <taxon>Dothideomycetes</taxon>
        <taxon>Dothideomycetes incertae sedis</taxon>
        <taxon>Coniosporium</taxon>
    </lineage>
</organism>
<dbReference type="AlphaFoldDB" id="R7YTA1"/>
<dbReference type="Gene3D" id="3.40.50.720">
    <property type="entry name" value="NAD(P)-binding Rossmann-like Domain"/>
    <property type="match status" value="1"/>
</dbReference>
<evidence type="ECO:0000313" key="3">
    <source>
        <dbReference type="Proteomes" id="UP000016924"/>
    </source>
</evidence>
<evidence type="ECO:0000259" key="1">
    <source>
        <dbReference type="Pfam" id="PF13460"/>
    </source>
</evidence>